<dbReference type="Gene3D" id="1.10.10.60">
    <property type="entry name" value="Homeodomain-like"/>
    <property type="match status" value="1"/>
</dbReference>
<dbReference type="EMBL" id="JACOGK010000012">
    <property type="protein sequence ID" value="MBC3536673.1"/>
    <property type="molecule type" value="Genomic_DNA"/>
</dbReference>
<gene>
    <name evidence="4" type="ORF">H8J70_05350</name>
</gene>
<evidence type="ECO:0000259" key="3">
    <source>
        <dbReference type="PROSITE" id="PS01124"/>
    </source>
</evidence>
<keyword evidence="1" id="KW-0805">Transcription regulation</keyword>
<reference evidence="4 5" key="1">
    <citation type="submission" date="2020-08" db="EMBL/GenBank/DDBJ databases">
        <authorList>
            <person name="Liu C."/>
            <person name="Sun Q."/>
        </authorList>
    </citation>
    <scope>NUCLEOTIDE SEQUENCE [LARGE SCALE GENOMIC DNA]</scope>
    <source>
        <strain evidence="4 5">NSJ-59</strain>
    </source>
</reference>
<dbReference type="PROSITE" id="PS01124">
    <property type="entry name" value="HTH_ARAC_FAMILY_2"/>
    <property type="match status" value="1"/>
</dbReference>
<evidence type="ECO:0000256" key="2">
    <source>
        <dbReference type="ARBA" id="ARBA00023163"/>
    </source>
</evidence>
<comment type="caution">
    <text evidence="4">The sequence shown here is derived from an EMBL/GenBank/DDBJ whole genome shotgun (WGS) entry which is preliminary data.</text>
</comment>
<keyword evidence="2" id="KW-0804">Transcription</keyword>
<accession>A0ABR6VH92</accession>
<evidence type="ECO:0000313" key="4">
    <source>
        <dbReference type="EMBL" id="MBC3536673.1"/>
    </source>
</evidence>
<proteinExistence type="predicted"/>
<sequence>METKLSAYRQEMAAIVSRHMKRETWIETAVPSLYFVREFSASEPSHIFQKPSLCIILQGKKEICLAKECFQYGPSEYLISAVGLPVIGQIMEATETEPYISLKLEFTMNQIVDLIHDKYQENPKKKQDRAIHVSPIEVPLMDAMARLVRLVDAPDNIDVLAPIYIKEILYYVLIGPHGHVLRQFAMKGSTACQIQEIVQYVITHYNETIRVEELAEKAKVSVPTLHRQFKEVTAMSPLQFQKKLRLQEARLLLLKGTVNATDVAFQVGYESPSQFSREYSRMFGYPPKKDSKRLLAEYV</sequence>
<dbReference type="RefSeq" id="WP_186502830.1">
    <property type="nucleotide sequence ID" value="NZ_JACOGK010000012.1"/>
</dbReference>
<dbReference type="Proteomes" id="UP000606870">
    <property type="component" value="Unassembled WGS sequence"/>
</dbReference>
<dbReference type="SMART" id="SM00342">
    <property type="entry name" value="HTH_ARAC"/>
    <property type="match status" value="1"/>
</dbReference>
<keyword evidence="5" id="KW-1185">Reference proteome</keyword>
<organism evidence="4 5">
    <name type="scientific">Megasphaera hominis</name>
    <dbReference type="NCBI Taxonomy" id="159836"/>
    <lineage>
        <taxon>Bacteria</taxon>
        <taxon>Bacillati</taxon>
        <taxon>Bacillota</taxon>
        <taxon>Negativicutes</taxon>
        <taxon>Veillonellales</taxon>
        <taxon>Veillonellaceae</taxon>
        <taxon>Megasphaera</taxon>
    </lineage>
</organism>
<dbReference type="InterPro" id="IPR009594">
    <property type="entry name" value="Tscrpt_reg_HTH_AraC_N"/>
</dbReference>
<name>A0ABR6VH92_9FIRM</name>
<dbReference type="InterPro" id="IPR018060">
    <property type="entry name" value="HTH_AraC"/>
</dbReference>
<feature type="domain" description="HTH araC/xylS-type" evidence="3">
    <location>
        <begin position="195"/>
        <end position="293"/>
    </location>
</feature>
<dbReference type="Pfam" id="PF12833">
    <property type="entry name" value="HTH_18"/>
    <property type="match status" value="1"/>
</dbReference>
<dbReference type="PANTHER" id="PTHR43436">
    <property type="entry name" value="ARAC-FAMILY TRANSCRIPTIONAL REGULATOR"/>
    <property type="match status" value="1"/>
</dbReference>
<evidence type="ECO:0000313" key="5">
    <source>
        <dbReference type="Proteomes" id="UP000606870"/>
    </source>
</evidence>
<dbReference type="PANTHER" id="PTHR43436:SF1">
    <property type="entry name" value="TRANSCRIPTIONAL REGULATORY PROTEIN"/>
    <property type="match status" value="1"/>
</dbReference>
<protein>
    <submittedName>
        <fullName evidence="4">AraC family transcriptional regulator</fullName>
    </submittedName>
</protein>
<evidence type="ECO:0000256" key="1">
    <source>
        <dbReference type="ARBA" id="ARBA00023015"/>
    </source>
</evidence>
<dbReference type="SUPFAM" id="SSF46689">
    <property type="entry name" value="Homeodomain-like"/>
    <property type="match status" value="2"/>
</dbReference>
<dbReference type="InterPro" id="IPR009057">
    <property type="entry name" value="Homeodomain-like_sf"/>
</dbReference>
<dbReference type="Pfam" id="PF06719">
    <property type="entry name" value="AraC_N"/>
    <property type="match status" value="1"/>
</dbReference>